<evidence type="ECO:0000313" key="3">
    <source>
        <dbReference type="EMBL" id="KAK5693431.1"/>
    </source>
</evidence>
<evidence type="ECO:0000256" key="1">
    <source>
        <dbReference type="SAM" id="MobiDB-lite"/>
    </source>
</evidence>
<protein>
    <submittedName>
        <fullName evidence="3">Uncharacterized protein</fullName>
    </submittedName>
</protein>
<dbReference type="AlphaFoldDB" id="A0AAN7VYR4"/>
<gene>
    <name evidence="3" type="ORF">LTR97_010000</name>
</gene>
<organism evidence="3 4">
    <name type="scientific">Elasticomyces elasticus</name>
    <dbReference type="NCBI Taxonomy" id="574655"/>
    <lineage>
        <taxon>Eukaryota</taxon>
        <taxon>Fungi</taxon>
        <taxon>Dikarya</taxon>
        <taxon>Ascomycota</taxon>
        <taxon>Pezizomycotina</taxon>
        <taxon>Dothideomycetes</taxon>
        <taxon>Dothideomycetidae</taxon>
        <taxon>Mycosphaerellales</taxon>
        <taxon>Teratosphaeriaceae</taxon>
        <taxon>Elasticomyces</taxon>
    </lineage>
</organism>
<evidence type="ECO:0000256" key="2">
    <source>
        <dbReference type="SAM" id="SignalP"/>
    </source>
</evidence>
<sequence length="480" mass="51173">MSIMRGLIALAGLSGAAVITMDRYQPDFVDGGLVQPTAYQGASVDGDLSKRQVVNSAGTTVCDRPFDQPITYLSSGATAFLDAWLVANGTSDWLQAMSVATTAGFQPTPIDCGDLESDSCTPVTNCPDFTPEEFFIIRLAASNAQAYFRNAHEILQDVVISDGLQIDQVVADFGPDATKAPEDDSFLADVFKFFSPQLSMGDKVVKQFNGLGKIADSLGFVGAALNLAAAGIALGNAGSSTAPTVADVTTIAENALNTVFTGAQANIASLCSKLMGGSPRQVRRTYSTTKTRPDVDLDQVITTLTAAGDDILNDPVSSAKATQQISKIFNTGFFMLPLTDILTSDFNSSLTTGLNAGFQLIRQQTVMAVLAAQSYFVFIDTNRSEDDCNGITGSRFINNQCFTLEQRTPNFINCALDSKVIDPTIVLKLDSSSKPYGFDLPSFYQNVQACNNGNASTTADFQDDDRRVEPMPPLETIANP</sequence>
<dbReference type="Proteomes" id="UP001310594">
    <property type="component" value="Unassembled WGS sequence"/>
</dbReference>
<keyword evidence="2" id="KW-0732">Signal</keyword>
<proteinExistence type="predicted"/>
<name>A0AAN7VYR4_9PEZI</name>
<evidence type="ECO:0000313" key="4">
    <source>
        <dbReference type="Proteomes" id="UP001310594"/>
    </source>
</evidence>
<reference evidence="3" key="1">
    <citation type="submission" date="2023-08" db="EMBL/GenBank/DDBJ databases">
        <title>Black Yeasts Isolated from many extreme environments.</title>
        <authorList>
            <person name="Coleine C."/>
            <person name="Stajich J.E."/>
            <person name="Selbmann L."/>
        </authorList>
    </citation>
    <scope>NUCLEOTIDE SEQUENCE</scope>
    <source>
        <strain evidence="3">CCFEE 5810</strain>
    </source>
</reference>
<feature type="region of interest" description="Disordered" evidence="1">
    <location>
        <begin position="455"/>
        <end position="480"/>
    </location>
</feature>
<feature type="signal peptide" evidence="2">
    <location>
        <begin position="1"/>
        <end position="16"/>
    </location>
</feature>
<dbReference type="EMBL" id="JAVRQU010000017">
    <property type="protein sequence ID" value="KAK5693431.1"/>
    <property type="molecule type" value="Genomic_DNA"/>
</dbReference>
<comment type="caution">
    <text evidence="3">The sequence shown here is derived from an EMBL/GenBank/DDBJ whole genome shotgun (WGS) entry which is preliminary data.</text>
</comment>
<feature type="chain" id="PRO_5042948592" evidence="2">
    <location>
        <begin position="17"/>
        <end position="480"/>
    </location>
</feature>
<accession>A0AAN7VYR4</accession>